<dbReference type="InterPro" id="IPR027417">
    <property type="entry name" value="P-loop_NTPase"/>
</dbReference>
<evidence type="ECO:0000259" key="3">
    <source>
        <dbReference type="Pfam" id="PF02562"/>
    </source>
</evidence>
<evidence type="ECO:0000256" key="1">
    <source>
        <dbReference type="ARBA" id="ARBA00022741"/>
    </source>
</evidence>
<dbReference type="PANTHER" id="PTHR30473">
    <property type="entry name" value="PROTEIN PHOH"/>
    <property type="match status" value="1"/>
</dbReference>
<proteinExistence type="predicted"/>
<organism evidence="4 5">
    <name type="scientific">Bacillus phage Stahl</name>
    <dbReference type="NCBI Taxonomy" id="1610832"/>
    <lineage>
        <taxon>Viruses</taxon>
        <taxon>Duplodnaviria</taxon>
        <taxon>Heunggongvirae</taxon>
        <taxon>Uroviricota</taxon>
        <taxon>Caudoviricetes</taxon>
        <taxon>Slashvirus</taxon>
        <taxon>Slashvirus stahl</taxon>
    </lineage>
</organism>
<dbReference type="PANTHER" id="PTHR30473:SF2">
    <property type="entry name" value="PIN DOMAIN-CONTAINING PROTEIN"/>
    <property type="match status" value="1"/>
</dbReference>
<protein>
    <submittedName>
        <fullName evidence="4">Nucleoside triphosphate hydrolase</fullName>
    </submittedName>
</protein>
<dbReference type="GO" id="GO:0005524">
    <property type="term" value="F:ATP binding"/>
    <property type="evidence" value="ECO:0007669"/>
    <property type="project" value="UniProtKB-KW"/>
</dbReference>
<dbReference type="Pfam" id="PF02562">
    <property type="entry name" value="PhoH"/>
    <property type="match status" value="1"/>
</dbReference>
<evidence type="ECO:0000313" key="5">
    <source>
        <dbReference type="Proteomes" id="UP000033015"/>
    </source>
</evidence>
<dbReference type="InterPro" id="IPR003714">
    <property type="entry name" value="PhoH"/>
</dbReference>
<dbReference type="SUPFAM" id="SSF52540">
    <property type="entry name" value="P-loop containing nucleoside triphosphate hydrolases"/>
    <property type="match status" value="1"/>
</dbReference>
<feature type="domain" description="PhoH-like protein" evidence="3">
    <location>
        <begin position="56"/>
        <end position="239"/>
    </location>
</feature>
<dbReference type="InterPro" id="IPR051451">
    <property type="entry name" value="PhoH2-like"/>
</dbReference>
<dbReference type="GeneID" id="26647884"/>
<reference evidence="5" key="2">
    <citation type="submission" date="2015-01" db="EMBL/GenBank/DDBJ databases">
        <title>Complete Genome of Bacillus megaterium Siphophage Stahl.</title>
        <authorList>
            <person name="Brizendine A.M."/>
            <person name="Rousseau S."/>
            <person name="Hernandez A.C."/>
            <person name="Everett G.F.K."/>
        </authorList>
    </citation>
    <scope>NUCLEOTIDE SEQUENCE [LARGE SCALE GENOMIC DNA]</scope>
</reference>
<dbReference type="GO" id="GO:0016787">
    <property type="term" value="F:hydrolase activity"/>
    <property type="evidence" value="ECO:0007669"/>
    <property type="project" value="UniProtKB-KW"/>
</dbReference>
<evidence type="ECO:0000313" key="4">
    <source>
        <dbReference type="EMBL" id="AKA61509.1"/>
    </source>
</evidence>
<name>A0A0E3GMP3_9CAUD</name>
<dbReference type="Gene3D" id="3.40.50.300">
    <property type="entry name" value="P-loop containing nucleotide triphosphate hydrolases"/>
    <property type="match status" value="1"/>
</dbReference>
<dbReference type="KEGG" id="vg:26647884"/>
<reference evidence="4 5" key="1">
    <citation type="journal article" date="2015" name="Genome Announc.">
        <title>Complete Genome Sequence of Bacillus megaterium Siphophage Stahl.</title>
        <authorList>
            <person name="Brizendine A.M."/>
            <person name="Rousseau S."/>
            <person name="Hernandez A.C."/>
            <person name="Kuty Everett G.F."/>
        </authorList>
    </citation>
    <scope>NUCLEOTIDE SEQUENCE [LARGE SCALE GENOMIC DNA]</scope>
</reference>
<dbReference type="EMBL" id="KP696447">
    <property type="protein sequence ID" value="AKA61509.1"/>
    <property type="molecule type" value="Genomic_DNA"/>
</dbReference>
<accession>A0A0E3GMP3</accession>
<dbReference type="Proteomes" id="UP000033015">
    <property type="component" value="Segment"/>
</dbReference>
<dbReference type="RefSeq" id="YP_009203685.1">
    <property type="nucleotide sequence ID" value="NC_028856.1"/>
</dbReference>
<keyword evidence="2" id="KW-0067">ATP-binding</keyword>
<keyword evidence="5" id="KW-1185">Reference proteome</keyword>
<keyword evidence="4" id="KW-0378">Hydrolase</keyword>
<keyword evidence="1" id="KW-0547">Nucleotide-binding</keyword>
<sequence length="258" mass="29236">MDIYKGFQNFTSDELNAHIEQGGTFYNNQYIIIDNADIFRWNGQELVPLAYDVKSIKPRNTEQKMAFDLLDNDEIPVKILTGVAGGGKTRMAFEFALKKLIDYHNPIEKILILRNPATVGKDLGLLPGTKEEKLAPWIKTITNLCGDEAYDLMSSIEFDTPAYQQGITWDKTFVIVEEAQMLCNDLFQMLGSRVGFKSKIVYAGDYKQAFDHKYRGDKNGLLNGVKAFENNGWPSLVGLVEMQKSERSNVAQLFANIW</sequence>
<dbReference type="OrthoDB" id="8501at10239"/>
<evidence type="ECO:0000256" key="2">
    <source>
        <dbReference type="ARBA" id="ARBA00022840"/>
    </source>
</evidence>
<gene>
    <name evidence="4" type="ORF">CPT_Stahl81</name>
</gene>